<name>A0A840BWF6_9HYPH</name>
<keyword evidence="3" id="KW-1185">Reference proteome</keyword>
<dbReference type="Pfam" id="PF09361">
    <property type="entry name" value="Phasin_2"/>
    <property type="match status" value="1"/>
</dbReference>
<dbReference type="InterPro" id="IPR018968">
    <property type="entry name" value="Phasin"/>
</dbReference>
<accession>A0A840BWF6</accession>
<protein>
    <recommendedName>
        <fullName evidence="1">Phasin domain-containing protein</fullName>
    </recommendedName>
</protein>
<evidence type="ECO:0000313" key="2">
    <source>
        <dbReference type="EMBL" id="MBB4015808.1"/>
    </source>
</evidence>
<comment type="caution">
    <text evidence="2">The sequence shown here is derived from an EMBL/GenBank/DDBJ whole genome shotgun (WGS) entry which is preliminary data.</text>
</comment>
<dbReference type="EMBL" id="JACIEN010000001">
    <property type="protein sequence ID" value="MBB4015808.1"/>
    <property type="molecule type" value="Genomic_DNA"/>
</dbReference>
<dbReference type="RefSeq" id="WP_183315764.1">
    <property type="nucleotide sequence ID" value="NZ_JACIEN010000001.1"/>
</dbReference>
<proteinExistence type="predicted"/>
<feature type="domain" description="Phasin" evidence="1">
    <location>
        <begin position="22"/>
        <end position="104"/>
    </location>
</feature>
<dbReference type="AlphaFoldDB" id="A0A840BWF6"/>
<reference evidence="2 3" key="1">
    <citation type="submission" date="2020-08" db="EMBL/GenBank/DDBJ databases">
        <title>Genomic Encyclopedia of Type Strains, Phase IV (KMG-IV): sequencing the most valuable type-strain genomes for metagenomic binning, comparative biology and taxonomic classification.</title>
        <authorList>
            <person name="Goeker M."/>
        </authorList>
    </citation>
    <scope>NUCLEOTIDE SEQUENCE [LARGE SCALE GENOMIC DNA]</scope>
    <source>
        <strain evidence="2 3">DSM 103737</strain>
    </source>
</reference>
<organism evidence="2 3">
    <name type="scientific">Chelatococcus caeni</name>
    <dbReference type="NCBI Taxonomy" id="1348468"/>
    <lineage>
        <taxon>Bacteria</taxon>
        <taxon>Pseudomonadati</taxon>
        <taxon>Pseudomonadota</taxon>
        <taxon>Alphaproteobacteria</taxon>
        <taxon>Hyphomicrobiales</taxon>
        <taxon>Chelatococcaceae</taxon>
        <taxon>Chelatococcus</taxon>
    </lineage>
</organism>
<evidence type="ECO:0000313" key="3">
    <source>
        <dbReference type="Proteomes" id="UP000577362"/>
    </source>
</evidence>
<gene>
    <name evidence="2" type="ORF">GGR16_000814</name>
</gene>
<sequence>MTITQQESATKGKPRGVDQFAMAGQQGRALMEATQTWFTTAAEWQREMLGFMSMRLEKDGRAMREMMTCRDVGDVSAVQSKWLEETLRDYNAEMGKLMALYTTSVNGSADRDRR</sequence>
<dbReference type="Proteomes" id="UP000577362">
    <property type="component" value="Unassembled WGS sequence"/>
</dbReference>
<evidence type="ECO:0000259" key="1">
    <source>
        <dbReference type="Pfam" id="PF09361"/>
    </source>
</evidence>